<evidence type="ECO:0000256" key="10">
    <source>
        <dbReference type="PROSITE-ProRule" id="PRU00042"/>
    </source>
</evidence>
<keyword evidence="13" id="KW-1185">Reference proteome</keyword>
<evidence type="ECO:0000256" key="5">
    <source>
        <dbReference type="ARBA" id="ARBA00022833"/>
    </source>
</evidence>
<evidence type="ECO:0000256" key="4">
    <source>
        <dbReference type="ARBA" id="ARBA00022771"/>
    </source>
</evidence>
<dbReference type="GO" id="GO:0008270">
    <property type="term" value="F:zinc ion binding"/>
    <property type="evidence" value="ECO:0007669"/>
    <property type="project" value="UniProtKB-KW"/>
</dbReference>
<dbReference type="AlphaFoldDB" id="A0A068RW94"/>
<dbReference type="EMBL" id="CBTN010000016">
    <property type="protein sequence ID" value="CDH53241.1"/>
    <property type="molecule type" value="Genomic_DNA"/>
</dbReference>
<dbReference type="Pfam" id="PF00096">
    <property type="entry name" value="zf-C2H2"/>
    <property type="match status" value="1"/>
</dbReference>
<evidence type="ECO:0000256" key="9">
    <source>
        <dbReference type="ARBA" id="ARBA00038474"/>
    </source>
</evidence>
<dbReference type="STRING" id="1263082.A0A068RW94"/>
<keyword evidence="2" id="KW-0479">Metal-binding</keyword>
<keyword evidence="7" id="KW-0804">Transcription</keyword>
<proteinExistence type="inferred from homology"/>
<dbReference type="PANTHER" id="PTHR23233">
    <property type="entry name" value="SAL-LIKE PROTEIN"/>
    <property type="match status" value="1"/>
</dbReference>
<evidence type="ECO:0000259" key="11">
    <source>
        <dbReference type="PROSITE" id="PS50157"/>
    </source>
</evidence>
<name>A0A068RW94_9FUNG</name>
<dbReference type="FunFam" id="3.30.160.60:FF:000358">
    <property type="entry name" value="zinc finger protein 24"/>
    <property type="match status" value="1"/>
</dbReference>
<evidence type="ECO:0000256" key="1">
    <source>
        <dbReference type="ARBA" id="ARBA00004123"/>
    </source>
</evidence>
<dbReference type="Proteomes" id="UP000027586">
    <property type="component" value="Unassembled WGS sequence"/>
</dbReference>
<organism evidence="12 13">
    <name type="scientific">Lichtheimia corymbifera JMRC:FSU:9682</name>
    <dbReference type="NCBI Taxonomy" id="1263082"/>
    <lineage>
        <taxon>Eukaryota</taxon>
        <taxon>Fungi</taxon>
        <taxon>Fungi incertae sedis</taxon>
        <taxon>Mucoromycota</taxon>
        <taxon>Mucoromycotina</taxon>
        <taxon>Mucoromycetes</taxon>
        <taxon>Mucorales</taxon>
        <taxon>Lichtheimiaceae</taxon>
        <taxon>Lichtheimia</taxon>
    </lineage>
</organism>
<keyword evidence="3" id="KW-0677">Repeat</keyword>
<keyword evidence="6" id="KW-0805">Transcription regulation</keyword>
<comment type="caution">
    <text evidence="12">The sequence shown here is derived from an EMBL/GenBank/DDBJ whole genome shotgun (WGS) entry which is preliminary data.</text>
</comment>
<dbReference type="PANTHER" id="PTHR23233:SF84">
    <property type="entry name" value="FI23031P1"/>
    <property type="match status" value="1"/>
</dbReference>
<dbReference type="PROSITE" id="PS50157">
    <property type="entry name" value="ZINC_FINGER_C2H2_2"/>
    <property type="match status" value="2"/>
</dbReference>
<feature type="domain" description="C2H2-type" evidence="11">
    <location>
        <begin position="25"/>
        <end position="52"/>
    </location>
</feature>
<dbReference type="InterPro" id="IPR036236">
    <property type="entry name" value="Znf_C2H2_sf"/>
</dbReference>
<dbReference type="Gene3D" id="3.30.160.60">
    <property type="entry name" value="Classic Zinc Finger"/>
    <property type="match status" value="2"/>
</dbReference>
<evidence type="ECO:0000256" key="8">
    <source>
        <dbReference type="ARBA" id="ARBA00023242"/>
    </source>
</evidence>
<dbReference type="VEuPathDB" id="FungiDB:LCOR_04617.1"/>
<comment type="subcellular location">
    <subcellularLocation>
        <location evidence="1">Nucleus</location>
    </subcellularLocation>
</comment>
<gene>
    <name evidence="12" type="ORF">LCOR_04617.1</name>
</gene>
<comment type="similarity">
    <text evidence="9">Belongs to the sal C2H2-type zinc-finger protein family.</text>
</comment>
<keyword evidence="5" id="KW-0862">Zinc</keyword>
<protein>
    <recommendedName>
        <fullName evidence="11">C2H2-type domain-containing protein</fullName>
    </recommendedName>
</protein>
<keyword evidence="8" id="KW-0539">Nucleus</keyword>
<sequence length="191" mass="21477">MLSTQTTTLSNTPSSTSSCDVKRRYQCNVCLKWFSRPTALRTHTYIHTGEKPFECSITGCGRRFAVVSNLRRHYRVHFKSDSLPTTPKIPAVQRIQQVQQLMDRVASSSSSPSMMSVSTNASNNKSIHKTTTIIQSGTSTDPATTKWDDPIRVYGIPEVTCSEHQHTMARTVPQYNNNMSIASLVAMTWMW</sequence>
<evidence type="ECO:0000256" key="7">
    <source>
        <dbReference type="ARBA" id="ARBA00023163"/>
    </source>
</evidence>
<dbReference type="GO" id="GO:0000978">
    <property type="term" value="F:RNA polymerase II cis-regulatory region sequence-specific DNA binding"/>
    <property type="evidence" value="ECO:0007669"/>
    <property type="project" value="TreeGrafter"/>
</dbReference>
<dbReference type="GO" id="GO:0005634">
    <property type="term" value="C:nucleus"/>
    <property type="evidence" value="ECO:0007669"/>
    <property type="project" value="UniProtKB-SubCell"/>
</dbReference>
<dbReference type="OrthoDB" id="6077919at2759"/>
<reference evidence="12" key="1">
    <citation type="submission" date="2013-08" db="EMBL/GenBank/DDBJ databases">
        <title>Gene expansion shapes genome architecture in the human pathogen Lichtheimia corymbifera: an evolutionary genomics analysis in the ancient terrestrial Mucorales (Mucoromycotina).</title>
        <authorList>
            <person name="Schwartze V.U."/>
            <person name="Winter S."/>
            <person name="Shelest E."/>
            <person name="Marcet-Houben M."/>
            <person name="Horn F."/>
            <person name="Wehner S."/>
            <person name="Hoffmann K."/>
            <person name="Riege K."/>
            <person name="Sammeth M."/>
            <person name="Nowrousian M."/>
            <person name="Valiante V."/>
            <person name="Linde J."/>
            <person name="Jacobsen I.D."/>
            <person name="Marz M."/>
            <person name="Brakhage A.A."/>
            <person name="Gabaldon T."/>
            <person name="Bocker S."/>
            <person name="Voigt K."/>
        </authorList>
    </citation>
    <scope>NUCLEOTIDE SEQUENCE [LARGE SCALE GENOMIC DNA]</scope>
    <source>
        <strain evidence="12">FSU 9682</strain>
    </source>
</reference>
<evidence type="ECO:0000313" key="12">
    <source>
        <dbReference type="EMBL" id="CDH53241.1"/>
    </source>
</evidence>
<dbReference type="SUPFAM" id="SSF57667">
    <property type="entry name" value="beta-beta-alpha zinc fingers"/>
    <property type="match status" value="1"/>
</dbReference>
<accession>A0A068RW94</accession>
<keyword evidence="4 10" id="KW-0863">Zinc-finger</keyword>
<dbReference type="SMART" id="SM00355">
    <property type="entry name" value="ZnF_C2H2"/>
    <property type="match status" value="2"/>
</dbReference>
<evidence type="ECO:0000256" key="6">
    <source>
        <dbReference type="ARBA" id="ARBA00023015"/>
    </source>
</evidence>
<evidence type="ECO:0000313" key="13">
    <source>
        <dbReference type="Proteomes" id="UP000027586"/>
    </source>
</evidence>
<evidence type="ECO:0000256" key="2">
    <source>
        <dbReference type="ARBA" id="ARBA00022723"/>
    </source>
</evidence>
<dbReference type="PROSITE" id="PS00028">
    <property type="entry name" value="ZINC_FINGER_C2H2_1"/>
    <property type="match status" value="2"/>
</dbReference>
<dbReference type="InterPro" id="IPR051565">
    <property type="entry name" value="Sal_C2H2-zinc-finger"/>
</dbReference>
<feature type="domain" description="C2H2-type" evidence="11">
    <location>
        <begin position="53"/>
        <end position="82"/>
    </location>
</feature>
<dbReference type="InterPro" id="IPR013087">
    <property type="entry name" value="Znf_C2H2_type"/>
</dbReference>
<evidence type="ECO:0000256" key="3">
    <source>
        <dbReference type="ARBA" id="ARBA00022737"/>
    </source>
</evidence>
<dbReference type="GO" id="GO:0000981">
    <property type="term" value="F:DNA-binding transcription factor activity, RNA polymerase II-specific"/>
    <property type="evidence" value="ECO:0007669"/>
    <property type="project" value="TreeGrafter"/>
</dbReference>